<organism evidence="2 3">
    <name type="scientific">Mangrovibacterium marinum</name>
    <dbReference type="NCBI Taxonomy" id="1639118"/>
    <lineage>
        <taxon>Bacteria</taxon>
        <taxon>Pseudomonadati</taxon>
        <taxon>Bacteroidota</taxon>
        <taxon>Bacteroidia</taxon>
        <taxon>Marinilabiliales</taxon>
        <taxon>Prolixibacteraceae</taxon>
        <taxon>Mangrovibacterium</taxon>
    </lineage>
</organism>
<protein>
    <recommendedName>
        <fullName evidence="4">Collagen triple helix repeat protein</fullName>
    </recommendedName>
</protein>
<sequence length="184" mass="20439">MKTIHKLFLLLAVVAFGACEGPMGPPGYDGLDGQDGQDGVNILGTVFEVNGDFTENNQYTLYYPFPDDFQVYNGDAVVVYILWKVVDGLDVWRALPQTIFLESGAFQYNFDYTTGDVQIFIDGELDPAWLGSGDLVDQTFRIAVIPADLYSNKSIDITNYDEVNRAMLLWGGKINRATLVNSDL</sequence>
<dbReference type="Proteomes" id="UP000243525">
    <property type="component" value="Unassembled WGS sequence"/>
</dbReference>
<feature type="chain" id="PRO_5015525819" description="Collagen triple helix repeat protein" evidence="1">
    <location>
        <begin position="18"/>
        <end position="184"/>
    </location>
</feature>
<evidence type="ECO:0008006" key="4">
    <source>
        <dbReference type="Google" id="ProtNLM"/>
    </source>
</evidence>
<name>A0A2T5C054_9BACT</name>
<comment type="caution">
    <text evidence="2">The sequence shown here is derived from an EMBL/GenBank/DDBJ whole genome shotgun (WGS) entry which is preliminary data.</text>
</comment>
<evidence type="ECO:0000256" key="1">
    <source>
        <dbReference type="SAM" id="SignalP"/>
    </source>
</evidence>
<proteinExistence type="predicted"/>
<reference evidence="2 3" key="1">
    <citation type="submission" date="2018-04" db="EMBL/GenBank/DDBJ databases">
        <title>Genomic Encyclopedia of Archaeal and Bacterial Type Strains, Phase II (KMG-II): from individual species to whole genera.</title>
        <authorList>
            <person name="Goeker M."/>
        </authorList>
    </citation>
    <scope>NUCLEOTIDE SEQUENCE [LARGE SCALE GENOMIC DNA]</scope>
    <source>
        <strain evidence="2 3">DSM 28823</strain>
    </source>
</reference>
<feature type="signal peptide" evidence="1">
    <location>
        <begin position="1"/>
        <end position="17"/>
    </location>
</feature>
<evidence type="ECO:0000313" key="2">
    <source>
        <dbReference type="EMBL" id="PTN07897.1"/>
    </source>
</evidence>
<accession>A0A2T5C054</accession>
<dbReference type="PROSITE" id="PS51257">
    <property type="entry name" value="PROKAR_LIPOPROTEIN"/>
    <property type="match status" value="1"/>
</dbReference>
<evidence type="ECO:0000313" key="3">
    <source>
        <dbReference type="Proteomes" id="UP000243525"/>
    </source>
</evidence>
<gene>
    <name evidence="2" type="ORF">C8N47_11259</name>
</gene>
<dbReference type="RefSeq" id="WP_211316126.1">
    <property type="nucleotide sequence ID" value="NZ_OY782574.1"/>
</dbReference>
<keyword evidence="3" id="KW-1185">Reference proteome</keyword>
<dbReference type="AlphaFoldDB" id="A0A2T5C054"/>
<dbReference type="EMBL" id="QAAD01000012">
    <property type="protein sequence ID" value="PTN07897.1"/>
    <property type="molecule type" value="Genomic_DNA"/>
</dbReference>
<keyword evidence="1" id="KW-0732">Signal</keyword>